<gene>
    <name evidence="2" type="ORF">HYW89_03435</name>
</gene>
<reference evidence="2 3" key="1">
    <citation type="submission" date="2020-07" db="EMBL/GenBank/DDBJ databases">
        <title>Huge and variable diversity of episymbiotic CPR bacteria and DPANN archaea in groundwater ecosystems.</title>
        <authorList>
            <person name="He C.Y."/>
            <person name="Keren R."/>
            <person name="Whittaker M."/>
            <person name="Farag I.F."/>
            <person name="Doudna J."/>
            <person name="Cate J.H.D."/>
            <person name="Banfield J.F."/>
        </authorList>
    </citation>
    <scope>NUCLEOTIDE SEQUENCE [LARGE SCALE GENOMIC DNA]</scope>
    <source>
        <strain evidence="2">NC_groundwater_541_Ag_S-0.1um_46_50</strain>
    </source>
</reference>
<evidence type="ECO:0000259" key="1">
    <source>
        <dbReference type="Pfam" id="PF12961"/>
    </source>
</evidence>
<dbReference type="AlphaFoldDB" id="A0A7T5RJ31"/>
<dbReference type="InterPro" id="IPR039440">
    <property type="entry name" value="DUF3850"/>
</dbReference>
<organism evidence="2 3">
    <name type="scientific">Candidatus Sungiibacteriota bacterium</name>
    <dbReference type="NCBI Taxonomy" id="2750080"/>
    <lineage>
        <taxon>Bacteria</taxon>
        <taxon>Candidatus Sungiibacteriota</taxon>
    </lineage>
</organism>
<dbReference type="EMBL" id="CP066690">
    <property type="protein sequence ID" value="QQG45029.1"/>
    <property type="molecule type" value="Genomic_DNA"/>
</dbReference>
<evidence type="ECO:0000313" key="2">
    <source>
        <dbReference type="EMBL" id="QQG45029.1"/>
    </source>
</evidence>
<feature type="domain" description="DUF3850" evidence="1">
    <location>
        <begin position="7"/>
        <end position="64"/>
    </location>
</feature>
<protein>
    <submittedName>
        <fullName evidence="2">DUF3850 domain-containing protein</fullName>
    </submittedName>
</protein>
<accession>A0A7T5RJ31</accession>
<name>A0A7T5RJ31_9BACT</name>
<dbReference type="Gene3D" id="2.30.130.30">
    <property type="entry name" value="Hypothetical protein"/>
    <property type="match status" value="1"/>
</dbReference>
<dbReference type="Proteomes" id="UP000595618">
    <property type="component" value="Chromosome"/>
</dbReference>
<proteinExistence type="predicted"/>
<sequence length="87" mass="10395">MRTITKKTWPEYFKKVRARKKNVELRLADFKISKGDILLLQEWDPKKKIFTGRSVKRRVAAVHKVNMAKFHSQKKLTKYGLYAIEMK</sequence>
<dbReference type="InterPro" id="IPR015947">
    <property type="entry name" value="PUA-like_sf"/>
</dbReference>
<evidence type="ECO:0000313" key="3">
    <source>
        <dbReference type="Proteomes" id="UP000595618"/>
    </source>
</evidence>
<dbReference type="Pfam" id="PF12961">
    <property type="entry name" value="DUF3850"/>
    <property type="match status" value="1"/>
</dbReference>
<dbReference type="SUPFAM" id="SSF88697">
    <property type="entry name" value="PUA domain-like"/>
    <property type="match status" value="1"/>
</dbReference>